<dbReference type="EMBL" id="WHWB01033463">
    <property type="protein sequence ID" value="KAJ7419732.1"/>
    <property type="molecule type" value="Genomic_DNA"/>
</dbReference>
<gene>
    <name evidence="2" type="ORF">WISP_52219</name>
</gene>
<accession>A0ABQ9DJ49</accession>
<protein>
    <recommendedName>
        <fullName evidence="1">RNase H type-1 domain-containing protein</fullName>
    </recommendedName>
</protein>
<evidence type="ECO:0000313" key="2">
    <source>
        <dbReference type="EMBL" id="KAJ7419732.1"/>
    </source>
</evidence>
<dbReference type="Proteomes" id="UP001145742">
    <property type="component" value="Unassembled WGS sequence"/>
</dbReference>
<dbReference type="InterPro" id="IPR002156">
    <property type="entry name" value="RNaseH_domain"/>
</dbReference>
<organism evidence="2 3">
    <name type="scientific">Willisornis vidua</name>
    <name type="common">Xingu scale-backed antbird</name>
    <dbReference type="NCBI Taxonomy" id="1566151"/>
    <lineage>
        <taxon>Eukaryota</taxon>
        <taxon>Metazoa</taxon>
        <taxon>Chordata</taxon>
        <taxon>Craniata</taxon>
        <taxon>Vertebrata</taxon>
        <taxon>Euteleostomi</taxon>
        <taxon>Archelosauria</taxon>
        <taxon>Archosauria</taxon>
        <taxon>Dinosauria</taxon>
        <taxon>Saurischia</taxon>
        <taxon>Theropoda</taxon>
        <taxon>Coelurosauria</taxon>
        <taxon>Aves</taxon>
        <taxon>Neognathae</taxon>
        <taxon>Neoaves</taxon>
        <taxon>Telluraves</taxon>
        <taxon>Australaves</taxon>
        <taxon>Passeriformes</taxon>
        <taxon>Thamnophilidae</taxon>
        <taxon>Willisornis</taxon>
    </lineage>
</organism>
<proteinExistence type="predicted"/>
<sequence>MFKGKVPSIHHATDTTWSKWIAVITQHAQIGKPSHPGILEIITNWAEGENFSLADEEEGEQVNEAEEVPPYNQLPEEETRYTLFTDGSCHVIGKTQKWKAAVWSPTRQVVEVIEGEGKSSQFAELRAVQLALDIAD</sequence>
<feature type="domain" description="RNase H type-1" evidence="1">
    <location>
        <begin position="77"/>
        <end position="136"/>
    </location>
</feature>
<dbReference type="InterPro" id="IPR036397">
    <property type="entry name" value="RNaseH_sf"/>
</dbReference>
<reference evidence="2" key="1">
    <citation type="submission" date="2019-10" db="EMBL/GenBank/DDBJ databases">
        <authorList>
            <person name="Soares A.E.R."/>
            <person name="Aleixo A."/>
            <person name="Schneider P."/>
            <person name="Miyaki C.Y."/>
            <person name="Schneider M.P."/>
            <person name="Mello C."/>
            <person name="Vasconcelos A.T.R."/>
        </authorList>
    </citation>
    <scope>NUCLEOTIDE SEQUENCE</scope>
    <source>
        <tissue evidence="2">Muscle</tissue>
    </source>
</reference>
<evidence type="ECO:0000259" key="1">
    <source>
        <dbReference type="PROSITE" id="PS50879"/>
    </source>
</evidence>
<dbReference type="InterPro" id="IPR012337">
    <property type="entry name" value="RNaseH-like_sf"/>
</dbReference>
<comment type="caution">
    <text evidence="2">The sequence shown here is derived from an EMBL/GenBank/DDBJ whole genome shotgun (WGS) entry which is preliminary data.</text>
</comment>
<keyword evidence="3" id="KW-1185">Reference proteome</keyword>
<name>A0ABQ9DJ49_9PASS</name>
<evidence type="ECO:0000313" key="3">
    <source>
        <dbReference type="Proteomes" id="UP001145742"/>
    </source>
</evidence>
<dbReference type="SUPFAM" id="SSF53098">
    <property type="entry name" value="Ribonuclease H-like"/>
    <property type="match status" value="1"/>
</dbReference>
<dbReference type="Gene3D" id="3.30.420.10">
    <property type="entry name" value="Ribonuclease H-like superfamily/Ribonuclease H"/>
    <property type="match status" value="1"/>
</dbReference>
<dbReference type="PROSITE" id="PS50879">
    <property type="entry name" value="RNASE_H_1"/>
    <property type="match status" value="1"/>
</dbReference>